<proteinExistence type="predicted"/>
<dbReference type="Gene3D" id="3.40.630.10">
    <property type="entry name" value="Zn peptidases"/>
    <property type="match status" value="1"/>
</dbReference>
<protein>
    <submittedName>
        <fullName evidence="3">Uncharacterized protein</fullName>
    </submittedName>
</protein>
<dbReference type="KEGG" id="gba:J421_1630"/>
<feature type="region of interest" description="Disordered" evidence="1">
    <location>
        <begin position="25"/>
        <end position="50"/>
    </location>
</feature>
<keyword evidence="2" id="KW-0732">Signal</keyword>
<feature type="signal peptide" evidence="2">
    <location>
        <begin position="1"/>
        <end position="19"/>
    </location>
</feature>
<evidence type="ECO:0000256" key="2">
    <source>
        <dbReference type="SAM" id="SignalP"/>
    </source>
</evidence>
<dbReference type="eggNOG" id="COG2866">
    <property type="taxonomic scope" value="Bacteria"/>
</dbReference>
<dbReference type="EMBL" id="CP007128">
    <property type="protein sequence ID" value="AHG89167.1"/>
    <property type="molecule type" value="Genomic_DNA"/>
</dbReference>
<evidence type="ECO:0000313" key="4">
    <source>
        <dbReference type="Proteomes" id="UP000019151"/>
    </source>
</evidence>
<dbReference type="AlphaFoldDB" id="W0RFF4"/>
<gene>
    <name evidence="3" type="ORF">J421_1630</name>
</gene>
<dbReference type="Proteomes" id="UP000019151">
    <property type="component" value="Chromosome"/>
</dbReference>
<dbReference type="RefSeq" id="WP_104022389.1">
    <property type="nucleotide sequence ID" value="NZ_CP007128.1"/>
</dbReference>
<dbReference type="SUPFAM" id="SSF53187">
    <property type="entry name" value="Zn-dependent exopeptidases"/>
    <property type="match status" value="1"/>
</dbReference>
<reference evidence="3 4" key="1">
    <citation type="journal article" date="2014" name="Genome Announc.">
        <title>Genome Sequence and Methylome of Soil Bacterium Gemmatirosa kalamazoonensis KBS708T, a Member of the Rarely Cultivated Gemmatimonadetes Phylum.</title>
        <authorList>
            <person name="Debruyn J.M."/>
            <person name="Radosevich M."/>
            <person name="Wommack K.E."/>
            <person name="Polson S.W."/>
            <person name="Hauser L.J."/>
            <person name="Fawaz M.N."/>
            <person name="Korlach J."/>
            <person name="Tsai Y.C."/>
        </authorList>
    </citation>
    <scope>NUCLEOTIDE SEQUENCE [LARGE SCALE GENOMIC DNA]</scope>
    <source>
        <strain evidence="3 4">KBS708</strain>
    </source>
</reference>
<name>W0RFF4_9BACT</name>
<organism evidence="3 4">
    <name type="scientific">Gemmatirosa kalamazoonensis</name>
    <dbReference type="NCBI Taxonomy" id="861299"/>
    <lineage>
        <taxon>Bacteria</taxon>
        <taxon>Pseudomonadati</taxon>
        <taxon>Gemmatimonadota</taxon>
        <taxon>Gemmatimonadia</taxon>
        <taxon>Gemmatimonadales</taxon>
        <taxon>Gemmatimonadaceae</taxon>
        <taxon>Gemmatirosa</taxon>
    </lineage>
</organism>
<sequence length="176" mass="18804">MPRTAAPLGLLLALPLSLAAQGPSSAAERRDVPLATTVSTSPTKPGRAADQPIDTLYTRKIREYTTESFFLSPLVDYLPASPTVPTPMAVLGDIAGARNNLPYSKEVYAYMRLLASKSPRVKVFSIGTTEEGREMIAVAVASEELMAKLDENRAKLAQLADPRTLGMDDARAPSGS</sequence>
<evidence type="ECO:0000256" key="1">
    <source>
        <dbReference type="SAM" id="MobiDB-lite"/>
    </source>
</evidence>
<evidence type="ECO:0000313" key="3">
    <source>
        <dbReference type="EMBL" id="AHG89167.1"/>
    </source>
</evidence>
<feature type="chain" id="PRO_5004795477" evidence="2">
    <location>
        <begin position="20"/>
        <end position="176"/>
    </location>
</feature>
<dbReference type="HOGENOM" id="CLU_1523034_0_0_0"/>
<dbReference type="PATRIC" id="fig|861299.3.peg.1655"/>
<dbReference type="InParanoid" id="W0RFF4"/>
<dbReference type="STRING" id="861299.J421_1630"/>
<accession>W0RFF4</accession>
<keyword evidence="4" id="KW-1185">Reference proteome</keyword>